<keyword evidence="6 7" id="KW-0139">CF(1)</keyword>
<keyword evidence="10" id="KW-1185">Reference proteome</keyword>
<comment type="subcellular location">
    <subcellularLocation>
        <location evidence="1 7">Cell membrane</location>
        <topology evidence="1 7">Peripheral membrane protein</topology>
    </subcellularLocation>
</comment>
<dbReference type="SUPFAM" id="SSF51344">
    <property type="entry name" value="Epsilon subunit of F1F0-ATP synthase N-terminal domain"/>
    <property type="match status" value="1"/>
</dbReference>
<keyword evidence="7" id="KW-1003">Cell membrane</keyword>
<accession>A0ABU8RIF2</accession>
<keyword evidence="5 7" id="KW-0472">Membrane</keyword>
<dbReference type="EMBL" id="JBBIAA010000004">
    <property type="protein sequence ID" value="MEJ5944852.1"/>
    <property type="molecule type" value="Genomic_DNA"/>
</dbReference>
<name>A0ABU8RIF2_9ACTN</name>
<dbReference type="HAMAP" id="MF_00530">
    <property type="entry name" value="ATP_synth_epsil_bac"/>
    <property type="match status" value="1"/>
</dbReference>
<proteinExistence type="inferred from homology"/>
<gene>
    <name evidence="7" type="primary">atpC</name>
    <name evidence="9" type="ORF">WDZ17_06030</name>
</gene>
<evidence type="ECO:0000256" key="1">
    <source>
        <dbReference type="ARBA" id="ARBA00004202"/>
    </source>
</evidence>
<organism evidence="9 10">
    <name type="scientific">Pseudokineococcus basanitobsidens</name>
    <dbReference type="NCBI Taxonomy" id="1926649"/>
    <lineage>
        <taxon>Bacteria</taxon>
        <taxon>Bacillati</taxon>
        <taxon>Actinomycetota</taxon>
        <taxon>Actinomycetes</taxon>
        <taxon>Kineosporiales</taxon>
        <taxon>Kineosporiaceae</taxon>
        <taxon>Pseudokineococcus</taxon>
    </lineage>
</organism>
<dbReference type="CDD" id="cd12152">
    <property type="entry name" value="F1-ATPase_delta"/>
    <property type="match status" value="1"/>
</dbReference>
<protein>
    <recommendedName>
        <fullName evidence="7">ATP synthase epsilon chain</fullName>
    </recommendedName>
    <alternativeName>
        <fullName evidence="7">ATP synthase F1 sector epsilon subunit</fullName>
    </alternativeName>
    <alternativeName>
        <fullName evidence="7">F-ATPase epsilon subunit</fullName>
    </alternativeName>
</protein>
<dbReference type="Pfam" id="PF02823">
    <property type="entry name" value="ATP-synt_DE_N"/>
    <property type="match status" value="1"/>
</dbReference>
<comment type="similarity">
    <text evidence="2 7">Belongs to the ATPase epsilon chain family.</text>
</comment>
<evidence type="ECO:0000256" key="7">
    <source>
        <dbReference type="HAMAP-Rule" id="MF_00530"/>
    </source>
</evidence>
<keyword evidence="7" id="KW-0375">Hydrogen ion transport</keyword>
<comment type="subunit">
    <text evidence="7">F-type ATPases have 2 components, CF(1) - the catalytic core - and CF(0) - the membrane proton channel. CF(1) has five subunits: alpha(3), beta(3), gamma(1), delta(1), epsilon(1). CF(0) has three main subunits: a, b and c.</text>
</comment>
<evidence type="ECO:0000256" key="2">
    <source>
        <dbReference type="ARBA" id="ARBA00005712"/>
    </source>
</evidence>
<dbReference type="InterPro" id="IPR036771">
    <property type="entry name" value="ATPsynth_dsu/esu_N"/>
</dbReference>
<sequence>MAGLNVELVSAERQVWSGGASRLSVRTVEGDLGVLPGHEPVLAVLVDGEVRIEATEGESLRATIGGGFLSVDHDRAVVVAEDVDVQGAGGSAGR</sequence>
<evidence type="ECO:0000256" key="5">
    <source>
        <dbReference type="ARBA" id="ARBA00023136"/>
    </source>
</evidence>
<keyword evidence="7" id="KW-0066">ATP synthesis</keyword>
<keyword evidence="4 7" id="KW-0406">Ion transport</keyword>
<evidence type="ECO:0000256" key="6">
    <source>
        <dbReference type="ARBA" id="ARBA00023196"/>
    </source>
</evidence>
<evidence type="ECO:0000256" key="4">
    <source>
        <dbReference type="ARBA" id="ARBA00023065"/>
    </source>
</evidence>
<comment type="caution">
    <text evidence="9">The sequence shown here is derived from an EMBL/GenBank/DDBJ whole genome shotgun (WGS) entry which is preliminary data.</text>
</comment>
<dbReference type="RefSeq" id="WP_339574234.1">
    <property type="nucleotide sequence ID" value="NZ_JBBIAA010000004.1"/>
</dbReference>
<evidence type="ECO:0000313" key="9">
    <source>
        <dbReference type="EMBL" id="MEJ5944852.1"/>
    </source>
</evidence>
<evidence type="ECO:0000256" key="3">
    <source>
        <dbReference type="ARBA" id="ARBA00022448"/>
    </source>
</evidence>
<dbReference type="NCBIfam" id="NF009977">
    <property type="entry name" value="PRK13442.1"/>
    <property type="match status" value="1"/>
</dbReference>
<dbReference type="Proteomes" id="UP001387100">
    <property type="component" value="Unassembled WGS sequence"/>
</dbReference>
<reference evidence="9 10" key="1">
    <citation type="journal article" date="2017" name="Int. J. Syst. Evol. Microbiol.">
        <title>Pseudokineococcus basanitobsidens sp. nov., isolated from volcanic rock.</title>
        <authorList>
            <person name="Lee D.W."/>
            <person name="Park M.Y."/>
            <person name="Kim J.J."/>
            <person name="Kim B.S."/>
        </authorList>
    </citation>
    <scope>NUCLEOTIDE SEQUENCE [LARGE SCALE GENOMIC DNA]</scope>
    <source>
        <strain evidence="9 10">DSM 103726</strain>
    </source>
</reference>
<evidence type="ECO:0000313" key="10">
    <source>
        <dbReference type="Proteomes" id="UP001387100"/>
    </source>
</evidence>
<dbReference type="InterPro" id="IPR001469">
    <property type="entry name" value="ATP_synth_F1_dsu/esu"/>
</dbReference>
<dbReference type="InterPro" id="IPR020546">
    <property type="entry name" value="ATP_synth_F1_dsu/esu_N"/>
</dbReference>
<dbReference type="Gene3D" id="2.60.15.10">
    <property type="entry name" value="F0F1 ATP synthase delta/epsilon subunit, N-terminal"/>
    <property type="match status" value="1"/>
</dbReference>
<feature type="domain" description="ATP synthase F1 complex delta/epsilon subunit N-terminal" evidence="8">
    <location>
        <begin position="4"/>
        <end position="82"/>
    </location>
</feature>
<keyword evidence="3 7" id="KW-0813">Transport</keyword>
<comment type="function">
    <text evidence="7">Produces ATP from ADP in the presence of a proton gradient across the membrane.</text>
</comment>
<evidence type="ECO:0000259" key="8">
    <source>
        <dbReference type="Pfam" id="PF02823"/>
    </source>
</evidence>